<evidence type="ECO:0000313" key="1">
    <source>
        <dbReference type="EMBL" id="SHJ67802.1"/>
    </source>
</evidence>
<keyword evidence="2" id="KW-1185">Reference proteome</keyword>
<dbReference type="RefSeq" id="WP_072965445.1">
    <property type="nucleotide sequence ID" value="NZ_FRAJ01000003.1"/>
</dbReference>
<reference evidence="1 2" key="1">
    <citation type="submission" date="2016-11" db="EMBL/GenBank/DDBJ databases">
        <authorList>
            <person name="Jaros S."/>
            <person name="Januszkiewicz K."/>
            <person name="Wedrychowicz H."/>
        </authorList>
    </citation>
    <scope>NUCLEOTIDE SEQUENCE [LARGE SCALE GENOMIC DNA]</scope>
    <source>
        <strain evidence="1 2">DSM 14501</strain>
    </source>
</reference>
<name>A0A1M6L9D9_9FIRM</name>
<evidence type="ECO:0000313" key="2">
    <source>
        <dbReference type="Proteomes" id="UP000184082"/>
    </source>
</evidence>
<organism evidence="1 2">
    <name type="scientific">Caminicella sporogenes DSM 14501</name>
    <dbReference type="NCBI Taxonomy" id="1121266"/>
    <lineage>
        <taxon>Bacteria</taxon>
        <taxon>Bacillati</taxon>
        <taxon>Bacillota</taxon>
        <taxon>Clostridia</taxon>
        <taxon>Peptostreptococcales</taxon>
        <taxon>Caminicellaceae</taxon>
        <taxon>Caminicella</taxon>
    </lineage>
</organism>
<protein>
    <submittedName>
        <fullName evidence="1">Uncharacterized protein</fullName>
    </submittedName>
</protein>
<sequence>MNIPDYVGRKLNNVLDEIKKYEDSYKIIIKETISPANKDTVENTECRIVRQKVFDNTIEITVSYF</sequence>
<dbReference type="EMBL" id="FRAJ01000003">
    <property type="protein sequence ID" value="SHJ67802.1"/>
    <property type="molecule type" value="Genomic_DNA"/>
</dbReference>
<gene>
    <name evidence="1" type="ORF">SAMN02745883_00123</name>
</gene>
<accession>A0A1M6L9D9</accession>
<dbReference type="AlphaFoldDB" id="A0A1M6L9D9"/>
<proteinExistence type="predicted"/>
<dbReference type="STRING" id="1121266.SAMN02745883_00123"/>
<dbReference type="Proteomes" id="UP000184082">
    <property type="component" value="Unassembled WGS sequence"/>
</dbReference>